<accession>A0A6J7XJZ1</accession>
<reference evidence="1" key="1">
    <citation type="submission" date="2020-05" db="EMBL/GenBank/DDBJ databases">
        <authorList>
            <person name="Chiriac C."/>
            <person name="Salcher M."/>
            <person name="Ghai R."/>
            <person name="Kavagutti S V."/>
        </authorList>
    </citation>
    <scope>NUCLEOTIDE SEQUENCE</scope>
</reference>
<gene>
    <name evidence="1" type="ORF">UFOVP1562_53</name>
</gene>
<dbReference type="EMBL" id="LR798411">
    <property type="protein sequence ID" value="CAB5230253.1"/>
    <property type="molecule type" value="Genomic_DNA"/>
</dbReference>
<organism evidence="1">
    <name type="scientific">uncultured Caudovirales phage</name>
    <dbReference type="NCBI Taxonomy" id="2100421"/>
    <lineage>
        <taxon>Viruses</taxon>
        <taxon>Duplodnaviria</taxon>
        <taxon>Heunggongvirae</taxon>
        <taxon>Uroviricota</taxon>
        <taxon>Caudoviricetes</taxon>
        <taxon>Peduoviridae</taxon>
        <taxon>Maltschvirus</taxon>
        <taxon>Maltschvirus maltsch</taxon>
    </lineage>
</organism>
<name>A0A6J7XJZ1_9CAUD</name>
<proteinExistence type="predicted"/>
<sequence>MSEFDFVSIDIRLTNLEGDDSHLAYKQVIPVSVLTNNSYNWLAQIIAIINKLEVPHV</sequence>
<evidence type="ECO:0000313" key="1">
    <source>
        <dbReference type="EMBL" id="CAB5230253.1"/>
    </source>
</evidence>
<protein>
    <submittedName>
        <fullName evidence="1">Uncharacterized protein</fullName>
    </submittedName>
</protein>